<evidence type="ECO:0000313" key="9">
    <source>
        <dbReference type="Proteomes" id="UP000629468"/>
    </source>
</evidence>
<dbReference type="GO" id="GO:0003723">
    <property type="term" value="F:RNA binding"/>
    <property type="evidence" value="ECO:0007669"/>
    <property type="project" value="TreeGrafter"/>
</dbReference>
<keyword evidence="4" id="KW-0862">Zinc</keyword>
<dbReference type="EMBL" id="JABXXO010000003">
    <property type="protein sequence ID" value="KAF7782189.1"/>
    <property type="molecule type" value="Genomic_DNA"/>
</dbReference>
<dbReference type="InterPro" id="IPR013085">
    <property type="entry name" value="U1-CZ_Znf_C2H2"/>
</dbReference>
<dbReference type="GO" id="GO:0008270">
    <property type="term" value="F:zinc ion binding"/>
    <property type="evidence" value="ECO:0007669"/>
    <property type="project" value="UniProtKB-KW"/>
</dbReference>
<dbReference type="Proteomes" id="UP000629468">
    <property type="component" value="Unassembled WGS sequence"/>
</dbReference>
<feature type="region of interest" description="Disordered" evidence="6">
    <location>
        <begin position="305"/>
        <end position="367"/>
    </location>
</feature>
<keyword evidence="5" id="KW-0539">Nucleus</keyword>
<evidence type="ECO:0000256" key="5">
    <source>
        <dbReference type="ARBA" id="ARBA00023242"/>
    </source>
</evidence>
<feature type="compositionally biased region" description="Low complexity" evidence="6">
    <location>
        <begin position="85"/>
        <end position="98"/>
    </location>
</feature>
<organism evidence="8 9">
    <name type="scientific">Agaricus bisporus var. burnettii</name>
    <dbReference type="NCBI Taxonomy" id="192524"/>
    <lineage>
        <taxon>Eukaryota</taxon>
        <taxon>Fungi</taxon>
        <taxon>Dikarya</taxon>
        <taxon>Basidiomycota</taxon>
        <taxon>Agaricomycotina</taxon>
        <taxon>Agaricomycetes</taxon>
        <taxon>Agaricomycetidae</taxon>
        <taxon>Agaricales</taxon>
        <taxon>Agaricineae</taxon>
        <taxon>Agaricaceae</taxon>
        <taxon>Agaricus</taxon>
    </lineage>
</organism>
<dbReference type="PANTHER" id="PTHR13173">
    <property type="entry name" value="WW DOMAIN BINDING PROTEIN 4"/>
    <property type="match status" value="1"/>
</dbReference>
<gene>
    <name evidence="8" type="ORF">Agabi119p4_1565</name>
</gene>
<keyword evidence="3" id="KW-0863">Zinc-finger</keyword>
<evidence type="ECO:0000313" key="8">
    <source>
        <dbReference type="EMBL" id="KAF7782189.1"/>
    </source>
</evidence>
<dbReference type="InterPro" id="IPR040023">
    <property type="entry name" value="WBP4"/>
</dbReference>
<evidence type="ECO:0000256" key="3">
    <source>
        <dbReference type="ARBA" id="ARBA00022771"/>
    </source>
</evidence>
<evidence type="ECO:0000256" key="1">
    <source>
        <dbReference type="ARBA" id="ARBA00004123"/>
    </source>
</evidence>
<reference evidence="8 9" key="1">
    <citation type="journal article" name="Sci. Rep.">
        <title>Telomere-to-telomere assembled and centromere annotated genomes of the two main subspecies of the button mushroom Agaricus bisporus reveal especially polymorphic chromosome ends.</title>
        <authorList>
            <person name="Sonnenberg A.S.M."/>
            <person name="Sedaghat-Telgerd N."/>
            <person name="Lavrijssen B."/>
            <person name="Ohm R.A."/>
            <person name="Hendrickx P.M."/>
            <person name="Scholtmeijer K."/>
            <person name="Baars J.J.P."/>
            <person name="van Peer A."/>
        </authorList>
    </citation>
    <scope>NUCLEOTIDE SEQUENCE [LARGE SCALE GENOMIC DNA]</scope>
    <source>
        <strain evidence="8 9">H119_p4</strain>
    </source>
</reference>
<comment type="caution">
    <text evidence="8">The sequence shown here is derived from an EMBL/GenBank/DDBJ whole genome shotgun (WGS) entry which is preliminary data.</text>
</comment>
<dbReference type="InterPro" id="IPR003604">
    <property type="entry name" value="Matrin/U1-like-C_Znf_C2H2"/>
</dbReference>
<name>A0A8H7KJ48_AGABI</name>
<sequence>MSEYWVSKKKYFCKYCDIYIADDAPSRQHHENGLRHKGNVERFIRGIYKTGEKKKKDQEEEKREMARVEQAARAAFALDVSSGHAKASSAPVASTSSAPRKPATKPSNPYANYSTAAQLGFTDPDAEKLEIRKQQGLVGDWQVVQPSPPPVPQEGQEEQDVKHDAVADAEHRQDTDSSVKRPAEVPPDDSRSFKLRKKTASAGLGELYDPGLIPIEVKKKKEEIPTEPETTFASTSSTSEIPKWTSISLKPLSLPSSTSAIPTKSSPPSTTAPKAEETDEKPLAPTRWAKVAWNQPLKEEEVLPAVSLPQEPPIANADAVKTEERDPTIKLEQNGSSLTSEPDPPTATQNPGPFILYISDSEKEIEF</sequence>
<evidence type="ECO:0000256" key="4">
    <source>
        <dbReference type="ARBA" id="ARBA00022833"/>
    </source>
</evidence>
<feature type="domain" description="Matrin-type" evidence="7">
    <location>
        <begin position="11"/>
        <end position="42"/>
    </location>
</feature>
<feature type="compositionally biased region" description="Basic and acidic residues" evidence="6">
    <location>
        <begin position="159"/>
        <end position="192"/>
    </location>
</feature>
<feature type="compositionally biased region" description="Low complexity" evidence="6">
    <location>
        <begin position="227"/>
        <end position="273"/>
    </location>
</feature>
<keyword evidence="2" id="KW-0479">Metal-binding</keyword>
<dbReference type="GO" id="GO:0071011">
    <property type="term" value="C:precatalytic spliceosome"/>
    <property type="evidence" value="ECO:0007669"/>
    <property type="project" value="TreeGrafter"/>
</dbReference>
<protein>
    <recommendedName>
        <fullName evidence="7">Matrin-type domain-containing protein</fullName>
    </recommendedName>
</protein>
<dbReference type="AlphaFoldDB" id="A0A8H7KJ48"/>
<dbReference type="GO" id="GO:0000398">
    <property type="term" value="P:mRNA splicing, via spliceosome"/>
    <property type="evidence" value="ECO:0007669"/>
    <property type="project" value="InterPro"/>
</dbReference>
<comment type="subcellular location">
    <subcellularLocation>
        <location evidence="1">Nucleus</location>
    </subcellularLocation>
</comment>
<dbReference type="InterPro" id="IPR036236">
    <property type="entry name" value="Znf_C2H2_sf"/>
</dbReference>
<dbReference type="Pfam" id="PF06220">
    <property type="entry name" value="zf-U1"/>
    <property type="match status" value="1"/>
</dbReference>
<proteinExistence type="predicted"/>
<dbReference type="SMART" id="SM00451">
    <property type="entry name" value="ZnF_U1"/>
    <property type="match status" value="1"/>
</dbReference>
<feature type="region of interest" description="Disordered" evidence="6">
    <location>
        <begin position="80"/>
        <end position="111"/>
    </location>
</feature>
<feature type="region of interest" description="Disordered" evidence="6">
    <location>
        <begin position="219"/>
        <end position="287"/>
    </location>
</feature>
<dbReference type="InterPro" id="IPR000690">
    <property type="entry name" value="Matrin/U1-C_Znf_C2H2"/>
</dbReference>
<dbReference type="PROSITE" id="PS50171">
    <property type="entry name" value="ZF_MATRIN"/>
    <property type="match status" value="1"/>
</dbReference>
<feature type="compositionally biased region" description="Polar residues" evidence="6">
    <location>
        <begin position="331"/>
        <end position="351"/>
    </location>
</feature>
<dbReference type="PANTHER" id="PTHR13173:SF10">
    <property type="entry name" value="WW DOMAIN-BINDING PROTEIN 4"/>
    <property type="match status" value="1"/>
</dbReference>
<dbReference type="SUPFAM" id="SSF57667">
    <property type="entry name" value="beta-beta-alpha zinc fingers"/>
    <property type="match status" value="1"/>
</dbReference>
<feature type="compositionally biased region" description="Basic and acidic residues" evidence="6">
    <location>
        <begin position="320"/>
        <end position="329"/>
    </location>
</feature>
<evidence type="ECO:0000259" key="7">
    <source>
        <dbReference type="PROSITE" id="PS50171"/>
    </source>
</evidence>
<accession>A0A8H7KJ48</accession>
<dbReference type="Gene3D" id="3.30.160.60">
    <property type="entry name" value="Classic Zinc Finger"/>
    <property type="match status" value="1"/>
</dbReference>
<evidence type="ECO:0000256" key="6">
    <source>
        <dbReference type="SAM" id="MobiDB-lite"/>
    </source>
</evidence>
<evidence type="ECO:0000256" key="2">
    <source>
        <dbReference type="ARBA" id="ARBA00022723"/>
    </source>
</evidence>
<feature type="region of interest" description="Disordered" evidence="6">
    <location>
        <begin position="139"/>
        <end position="195"/>
    </location>
</feature>